<dbReference type="RefSeq" id="WP_087617532.1">
    <property type="nucleotide sequence ID" value="NZ_JAFBEY010000004.1"/>
</dbReference>
<dbReference type="Pfam" id="PF25250">
    <property type="entry name" value="DUF7852"/>
    <property type="match status" value="2"/>
</dbReference>
<dbReference type="InterPro" id="IPR057174">
    <property type="entry name" value="DUF7852"/>
</dbReference>
<evidence type="ECO:0000313" key="4">
    <source>
        <dbReference type="Proteomes" id="UP000196594"/>
    </source>
</evidence>
<evidence type="ECO:0000313" key="3">
    <source>
        <dbReference type="EMBL" id="OUZ38992.1"/>
    </source>
</evidence>
<reference evidence="3 4" key="1">
    <citation type="journal article" date="2017" name="Int. J. Syst. Evol. Microbiol.">
        <title>Solibacillus kalamii sp. nov., isolated from a high-efficiency particulate arrestance filter system used in the International Space Station.</title>
        <authorList>
            <person name="Checinska Sielaff A."/>
            <person name="Kumar R.M."/>
            <person name="Pal D."/>
            <person name="Mayilraj S."/>
            <person name="Venkateswaran K."/>
        </authorList>
    </citation>
    <scope>NUCLEOTIDE SEQUENCE [LARGE SCALE GENOMIC DNA]</scope>
    <source>
        <strain evidence="3 4">ISSFR-015</strain>
    </source>
</reference>
<feature type="domain" description="DUF7852" evidence="2">
    <location>
        <begin position="46"/>
        <end position="126"/>
    </location>
</feature>
<dbReference type="Proteomes" id="UP000196594">
    <property type="component" value="Unassembled WGS sequence"/>
</dbReference>
<protein>
    <recommendedName>
        <fullName evidence="2">DUF7852 domain-containing protein</fullName>
    </recommendedName>
</protein>
<gene>
    <name evidence="3" type="ORF">CBM15_10615</name>
</gene>
<dbReference type="NCBIfam" id="NF045794">
    <property type="entry name" value="CsxC_fam"/>
    <property type="match status" value="1"/>
</dbReference>
<sequence length="273" mass="30254">MNDGYGKQAKNCKPGEDHGVKSHQQIPVSDSAVTLVGSPLLTPFFKIPVVIAERTLQIVVESDISLYPPATEIKRVKKHVFLDQVKLVPVAPFVRIPGTDYFTARRAKLFVSGHIRKNIEYASADYNAPLQDRIANVKFSGFAELNAATGDFFNFPIIGISENAEANFVNEKTQMDARLDKYFFQNLVKYNEQPYGELVAANFYELDFSPNSTYHDGSFHTLREKIVLDLTLKVLQIQQVTIAAGATAQVPLLFALTPPPTVAGAEDTTTTEE</sequence>
<dbReference type="EMBL" id="NHNT01000006">
    <property type="protein sequence ID" value="OUZ38992.1"/>
    <property type="molecule type" value="Genomic_DNA"/>
</dbReference>
<dbReference type="InterPro" id="IPR054845">
    <property type="entry name" value="Exosporium_prot_C"/>
</dbReference>
<keyword evidence="4" id="KW-1185">Reference proteome</keyword>
<name>A0ABX3ZHF6_9BACL</name>
<feature type="region of interest" description="Disordered" evidence="1">
    <location>
        <begin position="1"/>
        <end position="23"/>
    </location>
</feature>
<organism evidence="3 4">
    <name type="scientific">Solibacillus kalamii</name>
    <dbReference type="NCBI Taxonomy" id="1748298"/>
    <lineage>
        <taxon>Bacteria</taxon>
        <taxon>Bacillati</taxon>
        <taxon>Bacillota</taxon>
        <taxon>Bacilli</taxon>
        <taxon>Bacillales</taxon>
        <taxon>Caryophanaceae</taxon>
        <taxon>Solibacillus</taxon>
    </lineage>
</organism>
<feature type="domain" description="DUF7852" evidence="2">
    <location>
        <begin position="139"/>
        <end position="210"/>
    </location>
</feature>
<evidence type="ECO:0000259" key="2">
    <source>
        <dbReference type="Pfam" id="PF25250"/>
    </source>
</evidence>
<comment type="caution">
    <text evidence="3">The sequence shown here is derived from an EMBL/GenBank/DDBJ whole genome shotgun (WGS) entry which is preliminary data.</text>
</comment>
<accession>A0ABX3ZHF6</accession>
<evidence type="ECO:0000256" key="1">
    <source>
        <dbReference type="SAM" id="MobiDB-lite"/>
    </source>
</evidence>
<proteinExistence type="predicted"/>